<keyword evidence="1" id="KW-0812">Transmembrane</keyword>
<accession>A0ABR1M1B0</accession>
<evidence type="ECO:0000313" key="2">
    <source>
        <dbReference type="EMBL" id="KAK7540647.1"/>
    </source>
</evidence>
<name>A0ABR1M1B0_9PEZI</name>
<reference evidence="2 3" key="1">
    <citation type="submission" date="2024-04" db="EMBL/GenBank/DDBJ databases">
        <title>Phyllosticta paracitricarpa is synonymous to the EU quarantine fungus P. citricarpa based on phylogenomic analyses.</title>
        <authorList>
            <consortium name="Lawrence Berkeley National Laboratory"/>
            <person name="Van ingen-buijs V.A."/>
            <person name="Van westerhoven A.C."/>
            <person name="Haridas S."/>
            <person name="Skiadas P."/>
            <person name="Martin F."/>
            <person name="Groenewald J.Z."/>
            <person name="Crous P.W."/>
            <person name="Seidl M.F."/>
        </authorList>
    </citation>
    <scope>NUCLEOTIDE SEQUENCE [LARGE SCALE GENOMIC DNA]</scope>
    <source>
        <strain evidence="2 3">CPC 17464</strain>
    </source>
</reference>
<proteinExistence type="predicted"/>
<comment type="caution">
    <text evidence="2">The sequence shown here is derived from an EMBL/GenBank/DDBJ whole genome shotgun (WGS) entry which is preliminary data.</text>
</comment>
<keyword evidence="3" id="KW-1185">Reference proteome</keyword>
<feature type="transmembrane region" description="Helical" evidence="1">
    <location>
        <begin position="64"/>
        <end position="97"/>
    </location>
</feature>
<keyword evidence="1" id="KW-0472">Membrane</keyword>
<gene>
    <name evidence="2" type="ORF">J3D65DRAFT_242589</name>
</gene>
<evidence type="ECO:0008006" key="4">
    <source>
        <dbReference type="Google" id="ProtNLM"/>
    </source>
</evidence>
<evidence type="ECO:0000313" key="3">
    <source>
        <dbReference type="Proteomes" id="UP001360953"/>
    </source>
</evidence>
<feature type="transmembrane region" description="Helical" evidence="1">
    <location>
        <begin position="104"/>
        <end position="126"/>
    </location>
</feature>
<organism evidence="2 3">
    <name type="scientific">Phyllosticta citribraziliensis</name>
    <dbReference type="NCBI Taxonomy" id="989973"/>
    <lineage>
        <taxon>Eukaryota</taxon>
        <taxon>Fungi</taxon>
        <taxon>Dikarya</taxon>
        <taxon>Ascomycota</taxon>
        <taxon>Pezizomycotina</taxon>
        <taxon>Dothideomycetes</taxon>
        <taxon>Dothideomycetes incertae sedis</taxon>
        <taxon>Botryosphaeriales</taxon>
        <taxon>Phyllostictaceae</taxon>
        <taxon>Phyllosticta</taxon>
    </lineage>
</organism>
<dbReference type="RefSeq" id="XP_066657578.1">
    <property type="nucleotide sequence ID" value="XM_066794769.1"/>
</dbReference>
<sequence length="178" mass="19316">MDGRVDGRLERLASFLIIWSLGSHAHSTAISCTLAAAAAARTGCTREEGEKGVVEKTSVFVHALSVRFVVELVLVLFLLGSLFGCFVVCLSVCPLVLPFVRSQVYLPSVPALCWIGIVLYCLPMLYDTFSASAPVCLPSLRKSSFPKKAKFLRPTPVLRAPSILFAFPFAALSFLLPH</sequence>
<keyword evidence="1" id="KW-1133">Transmembrane helix</keyword>
<feature type="transmembrane region" description="Helical" evidence="1">
    <location>
        <begin position="157"/>
        <end position="176"/>
    </location>
</feature>
<dbReference type="PROSITE" id="PS51257">
    <property type="entry name" value="PROKAR_LIPOPROTEIN"/>
    <property type="match status" value="1"/>
</dbReference>
<dbReference type="Proteomes" id="UP001360953">
    <property type="component" value="Unassembled WGS sequence"/>
</dbReference>
<protein>
    <recommendedName>
        <fullName evidence="4">Transmembrane protein</fullName>
    </recommendedName>
</protein>
<dbReference type="EMBL" id="JBBPEH010000003">
    <property type="protein sequence ID" value="KAK7540647.1"/>
    <property type="molecule type" value="Genomic_DNA"/>
</dbReference>
<dbReference type="GeneID" id="92027675"/>
<evidence type="ECO:0000256" key="1">
    <source>
        <dbReference type="SAM" id="Phobius"/>
    </source>
</evidence>